<evidence type="ECO:0000256" key="4">
    <source>
        <dbReference type="ARBA" id="ARBA00022917"/>
    </source>
</evidence>
<dbReference type="PANTHER" id="PTHR10458">
    <property type="entry name" value="PEPTIDE DEFORMYLASE"/>
    <property type="match status" value="1"/>
</dbReference>
<feature type="binding site" evidence="6">
    <location>
        <position position="155"/>
    </location>
    <ligand>
        <name>Fe cation</name>
        <dbReference type="ChEBI" id="CHEBI:24875"/>
    </ligand>
</feature>
<comment type="function">
    <text evidence="6">Removes the formyl group from the N-terminal Met of newly synthesized proteins. Requires at least a dipeptide for an efficient rate of reaction. N-terminal L-methionine is a prerequisite for activity but the enzyme has broad specificity at other positions.</text>
</comment>
<feature type="active site" evidence="6">
    <location>
        <position position="152"/>
    </location>
</feature>
<evidence type="ECO:0000313" key="8">
    <source>
        <dbReference type="Proteomes" id="UP001141619"/>
    </source>
</evidence>
<dbReference type="CDD" id="cd00487">
    <property type="entry name" value="Pep_deformylase"/>
    <property type="match status" value="1"/>
</dbReference>
<dbReference type="EMBL" id="JANWOI010000004">
    <property type="protein sequence ID" value="MDA5194866.1"/>
    <property type="molecule type" value="Genomic_DNA"/>
</dbReference>
<dbReference type="NCBIfam" id="TIGR00079">
    <property type="entry name" value="pept_deformyl"/>
    <property type="match status" value="1"/>
</dbReference>
<reference evidence="7" key="2">
    <citation type="journal article" date="2023" name="Syst. Appl. Microbiol.">
        <title>Govania unica gen. nov., sp. nov., a rare biosphere bacterium that represents a novel family in the class Alphaproteobacteria.</title>
        <authorList>
            <person name="Vandamme P."/>
            <person name="Peeters C."/>
            <person name="Hettiarachchi A."/>
            <person name="Cnockaert M."/>
            <person name="Carlier A."/>
        </authorList>
    </citation>
    <scope>NUCLEOTIDE SEQUENCE</scope>
    <source>
        <strain evidence="7">LMG 31809</strain>
    </source>
</reference>
<dbReference type="FunFam" id="3.90.45.10:FF:000003">
    <property type="entry name" value="Peptide deformylase"/>
    <property type="match status" value="1"/>
</dbReference>
<dbReference type="PIRSF" id="PIRSF004749">
    <property type="entry name" value="Pep_def"/>
    <property type="match status" value="1"/>
</dbReference>
<keyword evidence="2 6" id="KW-0479">Metal-binding</keyword>
<name>A0A9X3Z877_9PROT</name>
<keyword evidence="5 6" id="KW-0408">Iron</keyword>
<keyword evidence="4 6" id="KW-0648">Protein biosynthesis</keyword>
<evidence type="ECO:0000256" key="5">
    <source>
        <dbReference type="ARBA" id="ARBA00023004"/>
    </source>
</evidence>
<accession>A0A9X3Z877</accession>
<comment type="catalytic activity">
    <reaction evidence="6">
        <text>N-terminal N-formyl-L-methionyl-[peptide] + H2O = N-terminal L-methionyl-[peptide] + formate</text>
        <dbReference type="Rhea" id="RHEA:24420"/>
        <dbReference type="Rhea" id="RHEA-COMP:10639"/>
        <dbReference type="Rhea" id="RHEA-COMP:10640"/>
        <dbReference type="ChEBI" id="CHEBI:15377"/>
        <dbReference type="ChEBI" id="CHEBI:15740"/>
        <dbReference type="ChEBI" id="CHEBI:49298"/>
        <dbReference type="ChEBI" id="CHEBI:64731"/>
        <dbReference type="EC" id="3.5.1.88"/>
    </reaction>
</comment>
<dbReference type="GO" id="GO:0042586">
    <property type="term" value="F:peptide deformylase activity"/>
    <property type="evidence" value="ECO:0007669"/>
    <property type="project" value="UniProtKB-UniRule"/>
</dbReference>
<dbReference type="HAMAP" id="MF_00163">
    <property type="entry name" value="Pep_deformylase"/>
    <property type="match status" value="1"/>
</dbReference>
<evidence type="ECO:0000256" key="3">
    <source>
        <dbReference type="ARBA" id="ARBA00022801"/>
    </source>
</evidence>
<dbReference type="AlphaFoldDB" id="A0A9X3Z877"/>
<keyword evidence="3 6" id="KW-0378">Hydrolase</keyword>
<dbReference type="Pfam" id="PF01327">
    <property type="entry name" value="Pep_deformylase"/>
    <property type="match status" value="1"/>
</dbReference>
<comment type="cofactor">
    <cofactor evidence="6">
        <name>Fe(2+)</name>
        <dbReference type="ChEBI" id="CHEBI:29033"/>
    </cofactor>
    <text evidence="6">Binds 1 Fe(2+) ion.</text>
</comment>
<evidence type="ECO:0000256" key="2">
    <source>
        <dbReference type="ARBA" id="ARBA00022723"/>
    </source>
</evidence>
<keyword evidence="8" id="KW-1185">Reference proteome</keyword>
<dbReference type="SUPFAM" id="SSF56420">
    <property type="entry name" value="Peptide deformylase"/>
    <property type="match status" value="1"/>
</dbReference>
<dbReference type="PANTHER" id="PTHR10458:SF20">
    <property type="entry name" value="PEPTIDE DEFORMYLASE 1"/>
    <property type="match status" value="1"/>
</dbReference>
<dbReference type="RefSeq" id="WP_274944572.1">
    <property type="nucleotide sequence ID" value="NZ_JANWOI010000004.1"/>
</dbReference>
<evidence type="ECO:0000313" key="7">
    <source>
        <dbReference type="EMBL" id="MDA5194866.1"/>
    </source>
</evidence>
<protein>
    <recommendedName>
        <fullName evidence="6">Peptide deformylase</fullName>
        <shortName evidence="6">PDF</shortName>
        <ecNumber evidence="6">3.5.1.88</ecNumber>
    </recommendedName>
    <alternativeName>
        <fullName evidence="6">Polypeptide deformylase</fullName>
    </alternativeName>
</protein>
<dbReference type="EC" id="3.5.1.88" evidence="6"/>
<sequence length="197" mass="21185">MTVQNITLMGHPVLMTPAGRVVDPTAPEVAALVRDMADTMQVAGGIGIAAPQIGVGKRVVIFYTPPNTAAGDSTDSSLREDLTKRPLTVLINPEVEILTTERVTGWEGCLSVPGMRGMVPRAPRIRYRGQDLEGRLIEREAHGFHAVVVQHECDHLDGILYPQRMTDLGTLQFVGAAEGGSYAPTGNPSDRNIEMCA</sequence>
<gene>
    <name evidence="6 7" type="primary">def</name>
    <name evidence="7" type="ORF">NYP16_12980</name>
</gene>
<comment type="caution">
    <text evidence="7">The sequence shown here is derived from an EMBL/GenBank/DDBJ whole genome shotgun (WGS) entry which is preliminary data.</text>
</comment>
<evidence type="ECO:0000256" key="6">
    <source>
        <dbReference type="HAMAP-Rule" id="MF_00163"/>
    </source>
</evidence>
<dbReference type="PRINTS" id="PR01576">
    <property type="entry name" value="PDEFORMYLASE"/>
</dbReference>
<feature type="binding site" evidence="6">
    <location>
        <position position="109"/>
    </location>
    <ligand>
        <name>Fe cation</name>
        <dbReference type="ChEBI" id="CHEBI:24875"/>
    </ligand>
</feature>
<feature type="binding site" evidence="6">
    <location>
        <position position="151"/>
    </location>
    <ligand>
        <name>Fe cation</name>
        <dbReference type="ChEBI" id="CHEBI:24875"/>
    </ligand>
</feature>
<dbReference type="Proteomes" id="UP001141619">
    <property type="component" value="Unassembled WGS sequence"/>
</dbReference>
<dbReference type="NCBIfam" id="NF001159">
    <property type="entry name" value="PRK00150.1-3"/>
    <property type="match status" value="1"/>
</dbReference>
<evidence type="ECO:0000256" key="1">
    <source>
        <dbReference type="ARBA" id="ARBA00010759"/>
    </source>
</evidence>
<reference evidence="7" key="1">
    <citation type="submission" date="2022-08" db="EMBL/GenBank/DDBJ databases">
        <authorList>
            <person name="Vandamme P."/>
            <person name="Hettiarachchi A."/>
            <person name="Peeters C."/>
            <person name="Cnockaert M."/>
            <person name="Carlier A."/>
        </authorList>
    </citation>
    <scope>NUCLEOTIDE SEQUENCE</scope>
    <source>
        <strain evidence="7">LMG 31809</strain>
    </source>
</reference>
<dbReference type="GO" id="GO:0006412">
    <property type="term" value="P:translation"/>
    <property type="evidence" value="ECO:0007669"/>
    <property type="project" value="UniProtKB-UniRule"/>
</dbReference>
<organism evidence="7 8">
    <name type="scientific">Govanella unica</name>
    <dbReference type="NCBI Taxonomy" id="2975056"/>
    <lineage>
        <taxon>Bacteria</taxon>
        <taxon>Pseudomonadati</taxon>
        <taxon>Pseudomonadota</taxon>
        <taxon>Alphaproteobacteria</taxon>
        <taxon>Emcibacterales</taxon>
        <taxon>Govanellaceae</taxon>
        <taxon>Govanella</taxon>
    </lineage>
</organism>
<proteinExistence type="inferred from homology"/>
<dbReference type="InterPro" id="IPR023635">
    <property type="entry name" value="Peptide_deformylase"/>
</dbReference>
<dbReference type="GO" id="GO:0046872">
    <property type="term" value="F:metal ion binding"/>
    <property type="evidence" value="ECO:0007669"/>
    <property type="project" value="UniProtKB-KW"/>
</dbReference>
<dbReference type="InterPro" id="IPR036821">
    <property type="entry name" value="Peptide_deformylase_sf"/>
</dbReference>
<dbReference type="Gene3D" id="3.90.45.10">
    <property type="entry name" value="Peptide deformylase"/>
    <property type="match status" value="1"/>
</dbReference>
<comment type="similarity">
    <text evidence="1 6">Belongs to the polypeptide deformylase family.</text>
</comment>